<dbReference type="RefSeq" id="WP_183369442.1">
    <property type="nucleotide sequence ID" value="NZ_BAABHL010000128.1"/>
</dbReference>
<dbReference type="Proteomes" id="UP000551501">
    <property type="component" value="Unassembled WGS sequence"/>
</dbReference>
<feature type="domain" description="Thiolase C-terminal" evidence="1">
    <location>
        <begin position="265"/>
        <end position="389"/>
    </location>
</feature>
<dbReference type="Gene3D" id="3.40.47.10">
    <property type="match status" value="1"/>
</dbReference>
<dbReference type="PANTHER" id="PTHR42870">
    <property type="entry name" value="ACETYL-COA C-ACETYLTRANSFERASE"/>
    <property type="match status" value="1"/>
</dbReference>
<dbReference type="InterPro" id="IPR055140">
    <property type="entry name" value="Thiolase_C_2"/>
</dbReference>
<dbReference type="InterPro" id="IPR016039">
    <property type="entry name" value="Thiolase-like"/>
</dbReference>
<dbReference type="Pfam" id="PF22691">
    <property type="entry name" value="Thiolase_C_1"/>
    <property type="match status" value="1"/>
</dbReference>
<evidence type="ECO:0000313" key="2">
    <source>
        <dbReference type="EMBL" id="MBB4134244.1"/>
    </source>
</evidence>
<dbReference type="CDD" id="cd00829">
    <property type="entry name" value="SCP-x_thiolase"/>
    <property type="match status" value="1"/>
</dbReference>
<dbReference type="GO" id="GO:0016747">
    <property type="term" value="F:acyltransferase activity, transferring groups other than amino-acyl groups"/>
    <property type="evidence" value="ECO:0007669"/>
    <property type="project" value="InterPro"/>
</dbReference>
<reference evidence="2 3" key="1">
    <citation type="submission" date="2020-08" db="EMBL/GenBank/DDBJ databases">
        <title>Sequencing the genomes of 1000 actinobacteria strains.</title>
        <authorList>
            <person name="Klenk H.-P."/>
        </authorList>
    </citation>
    <scope>NUCLEOTIDE SEQUENCE [LARGE SCALE GENOMIC DNA]</scope>
    <source>
        <strain evidence="2 3">DSM 45298</strain>
    </source>
</reference>
<dbReference type="PANTHER" id="PTHR42870:SF1">
    <property type="entry name" value="NON-SPECIFIC LIPID-TRANSFER PROTEIN-LIKE 2"/>
    <property type="match status" value="1"/>
</dbReference>
<proteinExistence type="predicted"/>
<organism evidence="2 3">
    <name type="scientific">Gordonia humi</name>
    <dbReference type="NCBI Taxonomy" id="686429"/>
    <lineage>
        <taxon>Bacteria</taxon>
        <taxon>Bacillati</taxon>
        <taxon>Actinomycetota</taxon>
        <taxon>Actinomycetes</taxon>
        <taxon>Mycobacteriales</taxon>
        <taxon>Gordoniaceae</taxon>
        <taxon>Gordonia</taxon>
    </lineage>
</organism>
<dbReference type="SUPFAM" id="SSF53901">
    <property type="entry name" value="Thiolase-like"/>
    <property type="match status" value="2"/>
</dbReference>
<dbReference type="InterPro" id="IPR002155">
    <property type="entry name" value="Thiolase"/>
</dbReference>
<dbReference type="PIRSF" id="PIRSF000429">
    <property type="entry name" value="Ac-CoA_Ac_transf"/>
    <property type="match status" value="1"/>
</dbReference>
<keyword evidence="2" id="KW-0808">Transferase</keyword>
<protein>
    <submittedName>
        <fullName evidence="2">Acetyl-CoA acetyltransferase</fullName>
    </submittedName>
</protein>
<keyword evidence="3" id="KW-1185">Reference proteome</keyword>
<evidence type="ECO:0000313" key="3">
    <source>
        <dbReference type="Proteomes" id="UP000551501"/>
    </source>
</evidence>
<name>A0A840EV69_9ACTN</name>
<evidence type="ECO:0000259" key="1">
    <source>
        <dbReference type="Pfam" id="PF22691"/>
    </source>
</evidence>
<dbReference type="AlphaFoldDB" id="A0A840EV69"/>
<dbReference type="EMBL" id="JACIFP010000001">
    <property type="protein sequence ID" value="MBB4134244.1"/>
    <property type="molecule type" value="Genomic_DNA"/>
</dbReference>
<sequence length="393" mass="41526">MTDTWKPDTTAIVGIGATDFSRESGRSALTLAAEATLAALADAGLEPSHVDGIVRCDMDEVPPVALGDAIGVANLEYWGDVGPGGSAPCAMIIQAMAAITAGLATTVVAFRSINGRSGQRYGAGYARDVRVGGRSAFEDYFLPFGMQTPGQYFATVAQRHMIEYGTDEQTLGRIALACRRHANANPAAQMHGRTMTMDDYELSRMLTTPLRLFDFCLETDGACAVVVTSIERARDLRQTPALIHSAAQAGGHDAQPGQMFPALLREDITTWSSTDVATILYRRGGVRPADVDVAQIYDCFTITTLIQIEDYGFCAKGEAKDFIGDGTLQVGGALPINTSGGHLSEGYVHGMNHVVESVRQVRGTSTNQVADAELSLVTSAPTTGGSALLLVAG</sequence>
<comment type="caution">
    <text evidence="2">The sequence shown here is derived from an EMBL/GenBank/DDBJ whole genome shotgun (WGS) entry which is preliminary data.</text>
</comment>
<gene>
    <name evidence="2" type="ORF">BKA16_000796</name>
</gene>
<accession>A0A840EV69</accession>